<dbReference type="PATRIC" id="fig|33036.3.peg.1128"/>
<dbReference type="GO" id="GO:0046872">
    <property type="term" value="F:metal ion binding"/>
    <property type="evidence" value="ECO:0007669"/>
    <property type="project" value="UniProtKB-KW"/>
</dbReference>
<protein>
    <recommendedName>
        <fullName evidence="9">Magnesium transporter MgtE</fullName>
    </recommendedName>
</protein>
<dbReference type="STRING" id="33036.HMPREF3200_01139"/>
<dbReference type="RefSeq" id="WP_004835838.1">
    <property type="nucleotide sequence ID" value="NZ_CAMPNK010000008.1"/>
</dbReference>
<dbReference type="NCBIfam" id="TIGR00400">
    <property type="entry name" value="mgtE"/>
    <property type="match status" value="1"/>
</dbReference>
<dbReference type="PANTHER" id="PTHR43773">
    <property type="entry name" value="MAGNESIUM TRANSPORTER MGTE"/>
    <property type="match status" value="1"/>
</dbReference>
<comment type="subunit">
    <text evidence="9">Homodimer.</text>
</comment>
<evidence type="ECO:0000256" key="9">
    <source>
        <dbReference type="RuleBase" id="RU362011"/>
    </source>
</evidence>
<dbReference type="Pfam" id="PF01769">
    <property type="entry name" value="MgtE"/>
    <property type="match status" value="1"/>
</dbReference>
<dbReference type="InterPro" id="IPR000644">
    <property type="entry name" value="CBS_dom"/>
</dbReference>
<evidence type="ECO:0000256" key="8">
    <source>
        <dbReference type="PROSITE-ProRule" id="PRU00703"/>
    </source>
</evidence>
<dbReference type="GO" id="GO:0005886">
    <property type="term" value="C:plasma membrane"/>
    <property type="evidence" value="ECO:0007669"/>
    <property type="project" value="UniProtKB-SubCell"/>
</dbReference>
<dbReference type="SUPFAM" id="SSF158791">
    <property type="entry name" value="MgtE N-terminal domain-like"/>
    <property type="match status" value="1"/>
</dbReference>
<dbReference type="InterPro" id="IPR006669">
    <property type="entry name" value="MgtE_transporter"/>
</dbReference>
<evidence type="ECO:0000256" key="7">
    <source>
        <dbReference type="ARBA" id="ARBA00023136"/>
    </source>
</evidence>
<dbReference type="GO" id="GO:0015095">
    <property type="term" value="F:magnesium ion transmembrane transporter activity"/>
    <property type="evidence" value="ECO:0007669"/>
    <property type="project" value="UniProtKB-UniRule"/>
</dbReference>
<dbReference type="Gene3D" id="3.10.580.10">
    <property type="entry name" value="CBS-domain"/>
    <property type="match status" value="1"/>
</dbReference>
<keyword evidence="4 9" id="KW-0812">Transmembrane</keyword>
<dbReference type="SUPFAM" id="SSF54631">
    <property type="entry name" value="CBS-domain pair"/>
    <property type="match status" value="1"/>
</dbReference>
<dbReference type="PROSITE" id="PS51371">
    <property type="entry name" value="CBS"/>
    <property type="match status" value="1"/>
</dbReference>
<keyword evidence="8" id="KW-0129">CBS domain</keyword>
<reference evidence="12" key="1">
    <citation type="submission" date="2016-01" db="EMBL/GenBank/DDBJ databases">
        <authorList>
            <person name="Mitreva M."/>
            <person name="Pepin K.H."/>
            <person name="Mihindukulasuriya K.A."/>
            <person name="Fulton R."/>
            <person name="Fronick C."/>
            <person name="O'Laughlin M."/>
            <person name="Miner T."/>
            <person name="Herter B."/>
            <person name="Rosa B.A."/>
            <person name="Cordes M."/>
            <person name="Tomlinson C."/>
            <person name="Wollam A."/>
            <person name="Palsikar V.B."/>
            <person name="Mardis E.R."/>
            <person name="Wilson R.K."/>
        </authorList>
    </citation>
    <scope>NUCLEOTIDE SEQUENCE [LARGE SCALE GENOMIC DNA]</scope>
    <source>
        <strain evidence="12">MJR8151</strain>
    </source>
</reference>
<dbReference type="Gene3D" id="1.10.357.20">
    <property type="entry name" value="SLC41 divalent cation transporters, integral membrane domain"/>
    <property type="match status" value="1"/>
</dbReference>
<dbReference type="InterPro" id="IPR006667">
    <property type="entry name" value="SLC41_membr_dom"/>
</dbReference>
<evidence type="ECO:0000256" key="1">
    <source>
        <dbReference type="ARBA" id="ARBA00004141"/>
    </source>
</evidence>
<evidence type="ECO:0000256" key="5">
    <source>
        <dbReference type="ARBA" id="ARBA00022842"/>
    </source>
</evidence>
<keyword evidence="9" id="KW-0479">Metal-binding</keyword>
<dbReference type="Pfam" id="PF00571">
    <property type="entry name" value="CBS"/>
    <property type="match status" value="2"/>
</dbReference>
<evidence type="ECO:0000313" key="12">
    <source>
        <dbReference type="Proteomes" id="UP000070383"/>
    </source>
</evidence>
<feature type="transmembrane region" description="Helical" evidence="9">
    <location>
        <begin position="276"/>
        <end position="293"/>
    </location>
</feature>
<dbReference type="SMART" id="SM00116">
    <property type="entry name" value="CBS"/>
    <property type="match status" value="2"/>
</dbReference>
<keyword evidence="12" id="KW-1185">Reference proteome</keyword>
<dbReference type="InterPro" id="IPR036739">
    <property type="entry name" value="SLC41_membr_dom_sf"/>
</dbReference>
<comment type="similarity">
    <text evidence="2 9">Belongs to the SLC41A transporter family.</text>
</comment>
<dbReference type="InterPro" id="IPR046342">
    <property type="entry name" value="CBS_dom_sf"/>
</dbReference>
<organism evidence="11 12">
    <name type="scientific">Anaerococcus tetradius</name>
    <dbReference type="NCBI Taxonomy" id="33036"/>
    <lineage>
        <taxon>Bacteria</taxon>
        <taxon>Bacillati</taxon>
        <taxon>Bacillota</taxon>
        <taxon>Tissierellia</taxon>
        <taxon>Tissierellales</taxon>
        <taxon>Peptoniphilaceae</taxon>
        <taxon>Anaerococcus</taxon>
    </lineage>
</organism>
<dbReference type="EMBL" id="LRPM01000046">
    <property type="protein sequence ID" value="KWZ77668.1"/>
    <property type="molecule type" value="Genomic_DNA"/>
</dbReference>
<keyword evidence="5 9" id="KW-0460">Magnesium</keyword>
<evidence type="ECO:0000313" key="11">
    <source>
        <dbReference type="EMBL" id="KWZ77668.1"/>
    </source>
</evidence>
<evidence type="ECO:0000256" key="4">
    <source>
        <dbReference type="ARBA" id="ARBA00022692"/>
    </source>
</evidence>
<dbReference type="InterPro" id="IPR038076">
    <property type="entry name" value="MgtE_N_sf"/>
</dbReference>
<name>A0A133KDN4_9FIRM</name>
<gene>
    <name evidence="11" type="ORF">HMPREF3200_01139</name>
</gene>
<comment type="caution">
    <text evidence="11">The sequence shown here is derived from an EMBL/GenBank/DDBJ whole genome shotgun (WGS) entry which is preliminary data.</text>
</comment>
<keyword evidence="3 9" id="KW-0813">Transport</keyword>
<keyword evidence="9" id="KW-1003">Cell membrane</keyword>
<feature type="domain" description="CBS" evidence="10">
    <location>
        <begin position="192"/>
        <end position="248"/>
    </location>
</feature>
<evidence type="ECO:0000259" key="10">
    <source>
        <dbReference type="PROSITE" id="PS51371"/>
    </source>
</evidence>
<dbReference type="PANTHER" id="PTHR43773:SF1">
    <property type="entry name" value="MAGNESIUM TRANSPORTER MGTE"/>
    <property type="match status" value="1"/>
</dbReference>
<dbReference type="Proteomes" id="UP000070383">
    <property type="component" value="Unassembled WGS sequence"/>
</dbReference>
<keyword evidence="6 9" id="KW-1133">Transmembrane helix</keyword>
<evidence type="ECO:0000256" key="6">
    <source>
        <dbReference type="ARBA" id="ARBA00022989"/>
    </source>
</evidence>
<feature type="transmembrane region" description="Helical" evidence="9">
    <location>
        <begin position="376"/>
        <end position="400"/>
    </location>
</feature>
<dbReference type="OrthoDB" id="9790355at2"/>
<keyword evidence="7 9" id="KW-0472">Membrane</keyword>
<dbReference type="CDD" id="cd04606">
    <property type="entry name" value="CBS_pair_Mg_transporter"/>
    <property type="match status" value="1"/>
</dbReference>
<dbReference type="Pfam" id="PF03448">
    <property type="entry name" value="MgtE_N"/>
    <property type="match status" value="1"/>
</dbReference>
<accession>A0A133KDN4</accession>
<evidence type="ECO:0000256" key="3">
    <source>
        <dbReference type="ARBA" id="ARBA00022448"/>
    </source>
</evidence>
<comment type="function">
    <text evidence="9">Acts as a magnesium transporter.</text>
</comment>
<dbReference type="AlphaFoldDB" id="A0A133KDN4"/>
<feature type="transmembrane region" description="Helical" evidence="9">
    <location>
        <begin position="350"/>
        <end position="370"/>
    </location>
</feature>
<comment type="caution">
    <text evidence="9">Lacks conserved residue(s) required for the propagation of feature annotation.</text>
</comment>
<sequence length="441" mass="49048">MSEKNYNVERLAKIKETINKMDPVDIADKLEILPEKDVAIWIKLLNKDLLADTFTELRPENKARIVNILSESSIKDLVRDLDEDELVDTLQELPANITKKLMDFHIDKDRRKVVNELLGYPKESVGSIMTVNFLSVKENLTPKQALDKIMASQLDAEKLEQIWITNQSLVLLGFVYIADIIRYQDKSLNELLTSISATVSPYEDQEVVAKLSYKYDLGEVPVVDSENRLIGIVPAEDVIDVAHDEFQEDISNITGISDQSESYLNESSFKIAKARTTWLIICLLTATMTGFIIHRYENLLASAVVLTAYIPMLMDSGGNAGSQASTTVITSLYSGEIGIKDFFKVIIKEASIGIITGLILVIVNFLRLMIMDRAAIAVNLTVSLTLLLTIIFSKVMGGILPIIAEKCKIDPTVMAGPLITTIVDTLVLLIYFEVASLMLGL</sequence>
<dbReference type="SMART" id="SM00924">
    <property type="entry name" value="MgtE_N"/>
    <property type="match status" value="1"/>
</dbReference>
<evidence type="ECO:0000256" key="2">
    <source>
        <dbReference type="ARBA" id="ARBA00009749"/>
    </source>
</evidence>
<dbReference type="Gene3D" id="1.25.60.10">
    <property type="entry name" value="MgtE N-terminal domain-like"/>
    <property type="match status" value="1"/>
</dbReference>
<comment type="subcellular location">
    <subcellularLocation>
        <location evidence="9">Cell membrane</location>
        <topology evidence="9">Multi-pass membrane protein</topology>
    </subcellularLocation>
    <subcellularLocation>
        <location evidence="1">Membrane</location>
        <topology evidence="1">Multi-pass membrane protein</topology>
    </subcellularLocation>
</comment>
<dbReference type="SUPFAM" id="SSF161093">
    <property type="entry name" value="MgtE membrane domain-like"/>
    <property type="match status" value="1"/>
</dbReference>
<dbReference type="InterPro" id="IPR006668">
    <property type="entry name" value="Mg_transptr_MgtE_intracell_dom"/>
</dbReference>
<proteinExistence type="inferred from homology"/>
<feature type="transmembrane region" description="Helical" evidence="9">
    <location>
        <begin position="412"/>
        <end position="432"/>
    </location>
</feature>